<feature type="compositionally biased region" description="Polar residues" evidence="1">
    <location>
        <begin position="1"/>
        <end position="17"/>
    </location>
</feature>
<accession>A0A9P6VLS0</accession>
<feature type="region of interest" description="Disordered" evidence="1">
    <location>
        <begin position="1"/>
        <end position="62"/>
    </location>
</feature>
<dbReference type="PANTHER" id="PTHR38409">
    <property type="entry name" value="MDM10-COMPLEMENTING PROTEIN 1"/>
    <property type="match status" value="1"/>
</dbReference>
<dbReference type="GO" id="GO:0055088">
    <property type="term" value="P:lipid homeostasis"/>
    <property type="evidence" value="ECO:0007669"/>
    <property type="project" value="InterPro"/>
</dbReference>
<dbReference type="InterPro" id="IPR012472">
    <property type="entry name" value="MCP1_TM"/>
</dbReference>
<comment type="caution">
    <text evidence="4">The sequence shown here is derived from an EMBL/GenBank/DDBJ whole genome shotgun (WGS) entry which is preliminary data.</text>
</comment>
<evidence type="ECO:0000259" key="3">
    <source>
        <dbReference type="Pfam" id="PF07950"/>
    </source>
</evidence>
<proteinExistence type="predicted"/>
<dbReference type="EMBL" id="VNKQ01000006">
    <property type="protein sequence ID" value="KAG0650342.1"/>
    <property type="molecule type" value="Genomic_DNA"/>
</dbReference>
<feature type="domain" description="Mitochondrial adapter protein MCP1 transmembrane" evidence="3">
    <location>
        <begin position="187"/>
        <end position="290"/>
    </location>
</feature>
<organism evidence="4 5">
    <name type="scientific">Hyphodiscus hymeniophilus</name>
    <dbReference type="NCBI Taxonomy" id="353542"/>
    <lineage>
        <taxon>Eukaryota</taxon>
        <taxon>Fungi</taxon>
        <taxon>Dikarya</taxon>
        <taxon>Ascomycota</taxon>
        <taxon>Pezizomycotina</taxon>
        <taxon>Leotiomycetes</taxon>
        <taxon>Helotiales</taxon>
        <taxon>Hyphodiscaceae</taxon>
        <taxon>Hyphodiscus</taxon>
    </lineage>
</organism>
<feature type="transmembrane region" description="Helical" evidence="2">
    <location>
        <begin position="171"/>
        <end position="195"/>
    </location>
</feature>
<dbReference type="AlphaFoldDB" id="A0A9P6VLS0"/>
<evidence type="ECO:0000256" key="2">
    <source>
        <dbReference type="SAM" id="Phobius"/>
    </source>
</evidence>
<gene>
    <name evidence="4" type="ORF">D0Z07_3000</name>
</gene>
<name>A0A9P6VLS0_9HELO</name>
<feature type="transmembrane region" description="Helical" evidence="2">
    <location>
        <begin position="81"/>
        <end position="101"/>
    </location>
</feature>
<feature type="transmembrane region" description="Helical" evidence="2">
    <location>
        <begin position="264"/>
        <end position="287"/>
    </location>
</feature>
<evidence type="ECO:0000256" key="1">
    <source>
        <dbReference type="SAM" id="MobiDB-lite"/>
    </source>
</evidence>
<dbReference type="Proteomes" id="UP000785200">
    <property type="component" value="Unassembled WGS sequence"/>
</dbReference>
<protein>
    <recommendedName>
        <fullName evidence="3">Mitochondrial adapter protein MCP1 transmembrane domain-containing protein</fullName>
    </recommendedName>
</protein>
<dbReference type="GO" id="GO:0007005">
    <property type="term" value="P:mitochondrion organization"/>
    <property type="evidence" value="ECO:0007669"/>
    <property type="project" value="TreeGrafter"/>
</dbReference>
<dbReference type="Pfam" id="PF07950">
    <property type="entry name" value="MCP1_TM"/>
    <property type="match status" value="1"/>
</dbReference>
<evidence type="ECO:0000313" key="5">
    <source>
        <dbReference type="Proteomes" id="UP000785200"/>
    </source>
</evidence>
<sequence>MNRQNPDASASQDTLVSLQMVEPTPLPDDESRRASVIPNAPETPKAQPPSKASTFSSSLGLSGHGHSSVWYLTRLQRYSTYVFGIYATFHITNTSMIPLITRSVPASEPYLLLTRPYYQSFPLEALLVTLPITTHILAGLALRIHRRNANLSRYGGGNIPLSKRFDSRMKIWPPVSWSSLSGYILAPLVLGHAFVNRILPWIYEGGSSSVGLGFVSHGFAKHPFIAYGGYVSLVGIGVGHFVWGAARWNGWIPVGNDKKAKRRWWTLNGAWLGAMALWMAGGLGIVARGGLSDGWVGKGYDALYSKIPLVKL</sequence>
<evidence type="ECO:0000313" key="4">
    <source>
        <dbReference type="EMBL" id="KAG0650342.1"/>
    </source>
</evidence>
<keyword evidence="5" id="KW-1185">Reference proteome</keyword>
<feature type="transmembrane region" description="Helical" evidence="2">
    <location>
        <begin position="121"/>
        <end position="142"/>
    </location>
</feature>
<dbReference type="GO" id="GO:0005741">
    <property type="term" value="C:mitochondrial outer membrane"/>
    <property type="evidence" value="ECO:0007669"/>
    <property type="project" value="TreeGrafter"/>
</dbReference>
<dbReference type="PANTHER" id="PTHR38409:SF1">
    <property type="entry name" value="MITOCHONDRIAL ADAPTER PROTEIN MCP1"/>
    <property type="match status" value="1"/>
</dbReference>
<feature type="transmembrane region" description="Helical" evidence="2">
    <location>
        <begin position="224"/>
        <end position="243"/>
    </location>
</feature>
<keyword evidence="2" id="KW-0472">Membrane</keyword>
<dbReference type="InterPro" id="IPR039960">
    <property type="entry name" value="MCP1"/>
</dbReference>
<reference evidence="4" key="1">
    <citation type="submission" date="2019-07" db="EMBL/GenBank/DDBJ databases">
        <title>Hyphodiscus hymeniophilus genome sequencing and assembly.</title>
        <authorList>
            <person name="Kramer G."/>
            <person name="Nodwell J."/>
        </authorList>
    </citation>
    <scope>NUCLEOTIDE SEQUENCE</scope>
    <source>
        <strain evidence="4">ATCC 34498</strain>
    </source>
</reference>
<keyword evidence="2" id="KW-0812">Transmembrane</keyword>
<dbReference type="OrthoDB" id="10259513at2759"/>
<keyword evidence="2" id="KW-1133">Transmembrane helix</keyword>